<evidence type="ECO:0000313" key="3">
    <source>
        <dbReference type="Proteomes" id="UP000826234"/>
    </source>
</evidence>
<feature type="compositionally biased region" description="Basic and acidic residues" evidence="1">
    <location>
        <begin position="13"/>
        <end position="23"/>
    </location>
</feature>
<accession>A0ABQ7SQK2</accession>
<organism evidence="2 3">
    <name type="scientific">Phrynosoma platyrhinos</name>
    <name type="common">Desert horned lizard</name>
    <dbReference type="NCBI Taxonomy" id="52577"/>
    <lineage>
        <taxon>Eukaryota</taxon>
        <taxon>Metazoa</taxon>
        <taxon>Chordata</taxon>
        <taxon>Craniata</taxon>
        <taxon>Vertebrata</taxon>
        <taxon>Euteleostomi</taxon>
        <taxon>Lepidosauria</taxon>
        <taxon>Squamata</taxon>
        <taxon>Bifurcata</taxon>
        <taxon>Unidentata</taxon>
        <taxon>Episquamata</taxon>
        <taxon>Toxicofera</taxon>
        <taxon>Iguania</taxon>
        <taxon>Phrynosomatidae</taxon>
        <taxon>Phrynosomatinae</taxon>
        <taxon>Phrynosoma</taxon>
    </lineage>
</organism>
<dbReference type="EMBL" id="JAIPUX010003776">
    <property type="protein sequence ID" value="KAH0619635.1"/>
    <property type="molecule type" value="Genomic_DNA"/>
</dbReference>
<reference evidence="2 3" key="1">
    <citation type="journal article" date="2022" name="Gigascience">
        <title>A chromosome-level genome assembly and annotation of the desert horned lizard, Phrynosoma platyrhinos, provides insight into chromosomal rearrangements among reptiles.</title>
        <authorList>
            <person name="Koochekian N."/>
            <person name="Ascanio A."/>
            <person name="Farleigh K."/>
            <person name="Card D.C."/>
            <person name="Schield D.R."/>
            <person name="Castoe T.A."/>
            <person name="Jezkova T."/>
        </authorList>
    </citation>
    <scope>NUCLEOTIDE SEQUENCE [LARGE SCALE GENOMIC DNA]</scope>
    <source>
        <strain evidence="2">NK-2021</strain>
    </source>
</reference>
<comment type="caution">
    <text evidence="2">The sequence shown here is derived from an EMBL/GenBank/DDBJ whole genome shotgun (WGS) entry which is preliminary data.</text>
</comment>
<keyword evidence="3" id="KW-1185">Reference proteome</keyword>
<feature type="region of interest" description="Disordered" evidence="1">
    <location>
        <begin position="1"/>
        <end position="26"/>
    </location>
</feature>
<protein>
    <submittedName>
        <fullName evidence="2">Uncharacterized protein</fullName>
    </submittedName>
</protein>
<evidence type="ECO:0000256" key="1">
    <source>
        <dbReference type="SAM" id="MobiDB-lite"/>
    </source>
</evidence>
<name>A0ABQ7SQK2_PHRPL</name>
<gene>
    <name evidence="2" type="ORF">JD844_000437</name>
</gene>
<dbReference type="Proteomes" id="UP000826234">
    <property type="component" value="Unassembled WGS sequence"/>
</dbReference>
<sequence>MLEPRTRMSFPRDVGHPFKRSEQRAASNSMENILDFSGTKWNAQGLEPVMVHDILSNDIPDIRDSDSLEVTAIIHATKDDGDHSDSTSQLCLEDDADLGDIRVKLQDCG</sequence>
<proteinExistence type="predicted"/>
<evidence type="ECO:0000313" key="2">
    <source>
        <dbReference type="EMBL" id="KAH0619635.1"/>
    </source>
</evidence>